<dbReference type="EnsemblMetazoa" id="ACOM030284-RA">
    <property type="protein sequence ID" value="ACOM030284-PA.1"/>
    <property type="gene ID" value="ACOM030284"/>
</dbReference>
<accession>A0A8W7PE97</accession>
<sequence length="305" mass="30255">MCSALSVRASRPDRDRSSIVMYPTSSTYERNLDASAGRTFCVTFSATSLPSRSFALLSSAILRGVDGGGGGGDHDDDKGAKNFCPCCSLPLGGVPGGLPIGLVVDVATEVDTPFEHCWLTVAASCGSFALLPQSIVSSAKPRARPASSLAAGDPLTVCSLTPPPTPFTRGSAVLGQLSPSCSLATTTTGTVAGAAAAASFDDNASSSRVDVLADEASLSSAGSFGARSAPATVLPPVGGGSTVASCWCCRCCCSKLPTISAVPAQLFTVGGCAVAHTRPELPWLLSAGEGVEGSGGGTVSSAGSG</sequence>
<dbReference type="AlphaFoldDB" id="A0A8W7PE97"/>
<reference evidence="1" key="1">
    <citation type="submission" date="2022-08" db="UniProtKB">
        <authorList>
            <consortium name="EnsemblMetazoa"/>
        </authorList>
    </citation>
    <scope>IDENTIFICATION</scope>
</reference>
<dbReference type="Proteomes" id="UP000075882">
    <property type="component" value="Unassembled WGS sequence"/>
</dbReference>
<name>A0A8W7PE97_ANOCL</name>
<proteinExistence type="predicted"/>
<protein>
    <submittedName>
        <fullName evidence="1">Uncharacterized protein</fullName>
    </submittedName>
</protein>
<evidence type="ECO:0000313" key="1">
    <source>
        <dbReference type="EnsemblMetazoa" id="ACOM030284-PA.1"/>
    </source>
</evidence>
<organism evidence="1">
    <name type="scientific">Anopheles coluzzii</name>
    <name type="common">African malaria mosquito</name>
    <dbReference type="NCBI Taxonomy" id="1518534"/>
    <lineage>
        <taxon>Eukaryota</taxon>
        <taxon>Metazoa</taxon>
        <taxon>Ecdysozoa</taxon>
        <taxon>Arthropoda</taxon>
        <taxon>Hexapoda</taxon>
        <taxon>Insecta</taxon>
        <taxon>Pterygota</taxon>
        <taxon>Neoptera</taxon>
        <taxon>Endopterygota</taxon>
        <taxon>Diptera</taxon>
        <taxon>Nematocera</taxon>
        <taxon>Culicoidea</taxon>
        <taxon>Culicidae</taxon>
        <taxon>Anophelinae</taxon>
        <taxon>Anopheles</taxon>
    </lineage>
</organism>